<gene>
    <name evidence="9" type="ORF">WICANDRAFT_27454</name>
</gene>
<dbReference type="Pfam" id="PF20222">
    <property type="entry name" value="DUF6581"/>
    <property type="match status" value="1"/>
</dbReference>
<feature type="compositionally biased region" description="Basic and acidic residues" evidence="6">
    <location>
        <begin position="689"/>
        <end position="706"/>
    </location>
</feature>
<protein>
    <submittedName>
        <fullName evidence="9">Uncharacterized protein</fullName>
    </submittedName>
</protein>
<evidence type="ECO:0000256" key="5">
    <source>
        <dbReference type="ARBA" id="ARBA00023242"/>
    </source>
</evidence>
<keyword evidence="2" id="KW-0597">Phosphoprotein</keyword>
<evidence type="ECO:0000313" key="9">
    <source>
        <dbReference type="EMBL" id="ODQ63006.1"/>
    </source>
</evidence>
<dbReference type="OrthoDB" id="68020at2759"/>
<dbReference type="GO" id="GO:0042791">
    <property type="term" value="P:5S class rRNA transcription by RNA polymerase III"/>
    <property type="evidence" value="ECO:0007669"/>
    <property type="project" value="TreeGrafter"/>
</dbReference>
<feature type="compositionally biased region" description="Basic residues" evidence="6">
    <location>
        <begin position="752"/>
        <end position="766"/>
    </location>
</feature>
<evidence type="ECO:0000256" key="6">
    <source>
        <dbReference type="SAM" id="MobiDB-lite"/>
    </source>
</evidence>
<evidence type="ECO:0000259" key="8">
    <source>
        <dbReference type="Pfam" id="PF20222"/>
    </source>
</evidence>
<dbReference type="Proteomes" id="UP000094112">
    <property type="component" value="Unassembled WGS sequence"/>
</dbReference>
<evidence type="ECO:0000256" key="4">
    <source>
        <dbReference type="ARBA" id="ARBA00023163"/>
    </source>
</evidence>
<dbReference type="GeneID" id="30198621"/>
<organism evidence="9 10">
    <name type="scientific">Wickerhamomyces anomalus (strain ATCC 58044 / CBS 1984 / NCYC 433 / NRRL Y-366-8)</name>
    <name type="common">Yeast</name>
    <name type="synonym">Hansenula anomala</name>
    <dbReference type="NCBI Taxonomy" id="683960"/>
    <lineage>
        <taxon>Eukaryota</taxon>
        <taxon>Fungi</taxon>
        <taxon>Dikarya</taxon>
        <taxon>Ascomycota</taxon>
        <taxon>Saccharomycotina</taxon>
        <taxon>Saccharomycetes</taxon>
        <taxon>Phaffomycetales</taxon>
        <taxon>Wickerhamomycetaceae</taxon>
        <taxon>Wickerhamomyces</taxon>
    </lineage>
</organism>
<sequence>MSLVPDLYPDQIVDYAVQELAYEGSAGVSFDKLWELVSLKVNVDALYKKIIYSWLSKNDSIEILNDNQEIISPNPKSFDEIEKGRYFIRVTSEFQWLSLTGSPRENNPVGGMAFDLLVEIAKSRQEGIDSYTLTKTTNQDARSLTSRIKVLSALIQKIPIIRNGRTLSLLILKKFYQPKKIDTIAVSNDEKNITISTDDIRGRIVSTLKAAKHGVRQVGDLRREMEMDKAQRIKRTFRSSVNYLEDKGYLAKVLVVSPAAPKRKFSALKYLKDYVPKADRIEDVDEEEVTEDEEEEEFDLNDQMIDDDLKNLEDEEPPTSLANVDNLEIKSSIDDTEIPLFNRFFPFQNQVFEIVDETETLGMSSIEILDSVFGRSYKRLFSKIIECYTTGKMEPHIANHGIERHYDFKGKVKFYRYLTRPNFLRLSNAPLDPNGSELPSFEAAKLPLEMLNKKNYIPMNTGVELIENNGSFSIYWFGHSSDIVAKARAAQKARDAKSLNTAVVNVVDNTKPDTEEVPKDADKANAKEAQKEIVKPLNTLKISDLEGPSFKAIERLSVILKVLEENSGVMVNGFPLLDAVRCALNINVDKRTFKRDLQSLNSQGKIFFDEVFALRELSYKVVVLTSEDSQAAIDAFKEKVKDKQKQKKAAPFKRYDELKNIDIGFYDNDIERSFNEVPETRASKRQRTKKSEIAKEIESESKEQPKLVKQKRPNKKESNSQKAVSEPKPRKRPVKPKQETHNDASDWDTNSKKARKPHGTRKKRNSSHLNSTETMLLFKAVIICKTINENQISWEKITKLFDGVSQEVLRKKWPRIRLMMGPEGSKTARRTWKRILLAAVREGKITLPEVEQLELETLVKLWQDAEIMGGVDETNDGLFANYEENFSHYNFVKNQSISNAFAYDSNSMIQREQYLVGKSFTYVEDYEEIKEGTPETYSNIRNIIIAILASGPNSNIRKLPLLESFDKKDIDEVFVEMTKRKEVVVGSDSKVILGETLTHILDDNSYDFSLQKVNHLHAILKNLFEANRGLVLDPIFDNSFMVPILELLNQGGLNLIRVDHYRREVLSGYEARTLEREKLDCDVILSKGDVPIKEASETSPLVPMGKPCSRVWVDVQGQINKSVWFKVNRAVLTSILSQPGITKSDLFRKLSPLLTRPELLEIIQWLKDAKSITEKEFEGLWLLPQWYTVFGV</sequence>
<dbReference type="Pfam" id="PF04182">
    <property type="entry name" value="B-block_TFIIIC"/>
    <property type="match status" value="1"/>
</dbReference>
<feature type="region of interest" description="Disordered" evidence="6">
    <location>
        <begin position="677"/>
        <end position="769"/>
    </location>
</feature>
<dbReference type="EMBL" id="KV454208">
    <property type="protein sequence ID" value="ODQ63006.1"/>
    <property type="molecule type" value="Genomic_DNA"/>
</dbReference>
<dbReference type="GO" id="GO:0000127">
    <property type="term" value="C:transcription factor TFIIIC complex"/>
    <property type="evidence" value="ECO:0007669"/>
    <property type="project" value="InterPro"/>
</dbReference>
<reference evidence="9 10" key="1">
    <citation type="journal article" date="2016" name="Proc. Natl. Acad. Sci. U.S.A.">
        <title>Comparative genomics of biotechnologically important yeasts.</title>
        <authorList>
            <person name="Riley R."/>
            <person name="Haridas S."/>
            <person name="Wolfe K.H."/>
            <person name="Lopes M.R."/>
            <person name="Hittinger C.T."/>
            <person name="Goeker M."/>
            <person name="Salamov A.A."/>
            <person name="Wisecaver J.H."/>
            <person name="Long T.M."/>
            <person name="Calvey C.H."/>
            <person name="Aerts A.L."/>
            <person name="Barry K.W."/>
            <person name="Choi C."/>
            <person name="Clum A."/>
            <person name="Coughlan A.Y."/>
            <person name="Deshpande S."/>
            <person name="Douglass A.P."/>
            <person name="Hanson S.J."/>
            <person name="Klenk H.-P."/>
            <person name="LaButti K.M."/>
            <person name="Lapidus A."/>
            <person name="Lindquist E.A."/>
            <person name="Lipzen A.M."/>
            <person name="Meier-Kolthoff J.P."/>
            <person name="Ohm R.A."/>
            <person name="Otillar R.P."/>
            <person name="Pangilinan J.L."/>
            <person name="Peng Y."/>
            <person name="Rokas A."/>
            <person name="Rosa C.A."/>
            <person name="Scheuner C."/>
            <person name="Sibirny A.A."/>
            <person name="Slot J.C."/>
            <person name="Stielow J.B."/>
            <person name="Sun H."/>
            <person name="Kurtzman C.P."/>
            <person name="Blackwell M."/>
            <person name="Grigoriev I.V."/>
            <person name="Jeffries T.W."/>
        </authorList>
    </citation>
    <scope>NUCLEOTIDE SEQUENCE [LARGE SCALE GENOMIC DNA]</scope>
    <source>
        <strain evidence="10">ATCC 58044 / CBS 1984 / NCYC 433 / NRRL Y-366-8</strain>
    </source>
</reference>
<evidence type="ECO:0000313" key="10">
    <source>
        <dbReference type="Proteomes" id="UP000094112"/>
    </source>
</evidence>
<comment type="subcellular location">
    <subcellularLocation>
        <location evidence="1">Nucleus</location>
    </subcellularLocation>
</comment>
<keyword evidence="10" id="KW-1185">Reference proteome</keyword>
<feature type="domain" description="Transcription factor tau subunit sfc3/Tfc3 C-terminal" evidence="8">
    <location>
        <begin position="764"/>
        <end position="1147"/>
    </location>
</feature>
<evidence type="ECO:0000259" key="7">
    <source>
        <dbReference type="Pfam" id="PF04182"/>
    </source>
</evidence>
<dbReference type="PANTHER" id="PTHR15180:SF1">
    <property type="entry name" value="GENERAL TRANSCRIPTION FACTOR 3C POLYPEPTIDE 1"/>
    <property type="match status" value="1"/>
</dbReference>
<keyword evidence="4" id="KW-0804">Transcription</keyword>
<evidence type="ECO:0000256" key="3">
    <source>
        <dbReference type="ARBA" id="ARBA00023125"/>
    </source>
</evidence>
<dbReference type="InterPro" id="IPR007309">
    <property type="entry name" value="TFIIIC_Bblock-bd"/>
</dbReference>
<dbReference type="GO" id="GO:0005634">
    <property type="term" value="C:nucleus"/>
    <property type="evidence" value="ECO:0007669"/>
    <property type="project" value="UniProtKB-SubCell"/>
</dbReference>
<dbReference type="RefSeq" id="XP_019042213.1">
    <property type="nucleotide sequence ID" value="XM_019181375.1"/>
</dbReference>
<dbReference type="GO" id="GO:0006384">
    <property type="term" value="P:transcription initiation at RNA polymerase III promoter"/>
    <property type="evidence" value="ECO:0007669"/>
    <property type="project" value="InterPro"/>
</dbReference>
<name>A0A1E3PC64_WICAA</name>
<feature type="domain" description="B-block binding subunit of TFIIIC" evidence="7">
    <location>
        <begin position="111"/>
        <end position="177"/>
    </location>
</feature>
<proteinExistence type="predicted"/>
<keyword evidence="5" id="KW-0539">Nucleus</keyword>
<dbReference type="PANTHER" id="PTHR15180">
    <property type="entry name" value="GENERAL TRANSCRIPTION FACTOR 3C POLYPEPTIDE 1"/>
    <property type="match status" value="1"/>
</dbReference>
<evidence type="ECO:0000256" key="1">
    <source>
        <dbReference type="ARBA" id="ARBA00004123"/>
    </source>
</evidence>
<evidence type="ECO:0000256" key="2">
    <source>
        <dbReference type="ARBA" id="ARBA00022553"/>
    </source>
</evidence>
<dbReference type="AlphaFoldDB" id="A0A1E3PC64"/>
<dbReference type="GO" id="GO:0003677">
    <property type="term" value="F:DNA binding"/>
    <property type="evidence" value="ECO:0007669"/>
    <property type="project" value="UniProtKB-KW"/>
</dbReference>
<accession>A0A1E3PC64</accession>
<keyword evidence="3" id="KW-0238">DNA-binding</keyword>
<dbReference type="InterPro" id="IPR044210">
    <property type="entry name" value="Tfc3-like"/>
</dbReference>
<dbReference type="InterPro" id="IPR046488">
    <property type="entry name" value="Sfc3/Tfc3_C"/>
</dbReference>
<dbReference type="STRING" id="683960.A0A1E3PC64"/>